<gene>
    <name evidence="1" type="ORF">MYCGRDRAFT_96984</name>
</gene>
<dbReference type="EMBL" id="CM001207">
    <property type="protein sequence ID" value="EGP83158.1"/>
    <property type="molecule type" value="Genomic_DNA"/>
</dbReference>
<protein>
    <submittedName>
        <fullName evidence="1">Uncharacterized protein</fullName>
    </submittedName>
</protein>
<dbReference type="AlphaFoldDB" id="F9XNI9"/>
<dbReference type="InParanoid" id="F9XNI9"/>
<proteinExistence type="predicted"/>
<dbReference type="RefSeq" id="XP_003848182.1">
    <property type="nucleotide sequence ID" value="XM_003848134.1"/>
</dbReference>
<accession>F9XNI9</accession>
<evidence type="ECO:0000313" key="1">
    <source>
        <dbReference type="EMBL" id="EGP83158.1"/>
    </source>
</evidence>
<organism evidence="1 2">
    <name type="scientific">Zymoseptoria tritici (strain CBS 115943 / IPO323)</name>
    <name type="common">Speckled leaf blotch fungus</name>
    <name type="synonym">Septoria tritici</name>
    <dbReference type="NCBI Taxonomy" id="336722"/>
    <lineage>
        <taxon>Eukaryota</taxon>
        <taxon>Fungi</taxon>
        <taxon>Dikarya</taxon>
        <taxon>Ascomycota</taxon>
        <taxon>Pezizomycotina</taxon>
        <taxon>Dothideomycetes</taxon>
        <taxon>Dothideomycetidae</taxon>
        <taxon>Mycosphaerellales</taxon>
        <taxon>Mycosphaerellaceae</taxon>
        <taxon>Zymoseptoria</taxon>
    </lineage>
</organism>
<dbReference type="GeneID" id="13401761"/>
<name>F9XNI9_ZYMTI</name>
<sequence length="151" mass="16250">MPGPSPNDAMQALGLLFVHAENNDELHSIASAWPSPQPLTQQMFLVNHGNLQTSFGRTVVLVTVCLIFTPDHCRHAGLALLTQHDILLAVNLVRTRLSHGRTQSPYSALPPALGAYYCKHDQFSASGVGKSLGAQGPADDLMLRASLRKAT</sequence>
<dbReference type="KEGG" id="ztr:MYCGRDRAFT_96984"/>
<dbReference type="HOGENOM" id="CLU_1732929_0_0_1"/>
<dbReference type="VEuPathDB" id="FungiDB:ZTRI_12.136"/>
<keyword evidence="2" id="KW-1185">Reference proteome</keyword>
<dbReference type="Proteomes" id="UP000008062">
    <property type="component" value="Chromosome 12"/>
</dbReference>
<reference evidence="1 2" key="1">
    <citation type="journal article" date="2011" name="PLoS Genet.">
        <title>Finished genome of the fungal wheat pathogen Mycosphaerella graminicola reveals dispensome structure, chromosome plasticity, and stealth pathogenesis.</title>
        <authorList>
            <person name="Goodwin S.B."/>
            <person name="Ben M'barek S."/>
            <person name="Dhillon B."/>
            <person name="Wittenberg A.H.J."/>
            <person name="Crane C.F."/>
            <person name="Hane J.K."/>
            <person name="Foster A.J."/>
            <person name="Van der Lee T.A.J."/>
            <person name="Grimwood J."/>
            <person name="Aerts A."/>
            <person name="Antoniw J."/>
            <person name="Bailey A."/>
            <person name="Bluhm B."/>
            <person name="Bowler J."/>
            <person name="Bristow J."/>
            <person name="van der Burgt A."/>
            <person name="Canto-Canche B."/>
            <person name="Churchill A.C.L."/>
            <person name="Conde-Ferraez L."/>
            <person name="Cools H.J."/>
            <person name="Coutinho P.M."/>
            <person name="Csukai M."/>
            <person name="Dehal P."/>
            <person name="De Wit P."/>
            <person name="Donzelli B."/>
            <person name="van de Geest H.C."/>
            <person name="van Ham R.C.H.J."/>
            <person name="Hammond-Kosack K.E."/>
            <person name="Henrissat B."/>
            <person name="Kilian A."/>
            <person name="Kobayashi A.K."/>
            <person name="Koopmann E."/>
            <person name="Kourmpetis Y."/>
            <person name="Kuzniar A."/>
            <person name="Lindquist E."/>
            <person name="Lombard V."/>
            <person name="Maliepaard C."/>
            <person name="Martins N."/>
            <person name="Mehrabi R."/>
            <person name="Nap J.P.H."/>
            <person name="Ponomarenko A."/>
            <person name="Rudd J.J."/>
            <person name="Salamov A."/>
            <person name="Schmutz J."/>
            <person name="Schouten H.J."/>
            <person name="Shapiro H."/>
            <person name="Stergiopoulos I."/>
            <person name="Torriani S.F.F."/>
            <person name="Tu H."/>
            <person name="de Vries R.P."/>
            <person name="Waalwijk C."/>
            <person name="Ware S.B."/>
            <person name="Wiebenga A."/>
            <person name="Zwiers L.-H."/>
            <person name="Oliver R.P."/>
            <person name="Grigoriev I.V."/>
            <person name="Kema G.H.J."/>
        </authorList>
    </citation>
    <scope>NUCLEOTIDE SEQUENCE [LARGE SCALE GENOMIC DNA]</scope>
    <source>
        <strain evidence="2">CBS 115943 / IPO323</strain>
    </source>
</reference>
<evidence type="ECO:0000313" key="2">
    <source>
        <dbReference type="Proteomes" id="UP000008062"/>
    </source>
</evidence>